<dbReference type="Pfam" id="PF12796">
    <property type="entry name" value="Ank_2"/>
    <property type="match status" value="1"/>
</dbReference>
<dbReference type="PANTHER" id="PTHR46586">
    <property type="entry name" value="ANKYRIN REPEAT-CONTAINING PROTEIN"/>
    <property type="match status" value="1"/>
</dbReference>
<evidence type="ECO:0000313" key="1">
    <source>
        <dbReference type="EMBL" id="EFA83930.1"/>
    </source>
</evidence>
<evidence type="ECO:0000313" key="2">
    <source>
        <dbReference type="Proteomes" id="UP000001396"/>
    </source>
</evidence>
<organism evidence="1 2">
    <name type="scientific">Heterostelium pallidum (strain ATCC 26659 / Pp 5 / PN500)</name>
    <name type="common">Cellular slime mold</name>
    <name type="synonym">Polysphondylium pallidum</name>
    <dbReference type="NCBI Taxonomy" id="670386"/>
    <lineage>
        <taxon>Eukaryota</taxon>
        <taxon>Amoebozoa</taxon>
        <taxon>Evosea</taxon>
        <taxon>Eumycetozoa</taxon>
        <taxon>Dictyostelia</taxon>
        <taxon>Acytosteliales</taxon>
        <taxon>Acytosteliaceae</taxon>
        <taxon>Heterostelium</taxon>
    </lineage>
</organism>
<reference evidence="1 2" key="1">
    <citation type="journal article" date="2011" name="Genome Res.">
        <title>Phylogeny-wide analysis of social amoeba genomes highlights ancient origins for complex intercellular communication.</title>
        <authorList>
            <person name="Heidel A.J."/>
            <person name="Lawal H.M."/>
            <person name="Felder M."/>
            <person name="Schilde C."/>
            <person name="Helps N.R."/>
            <person name="Tunggal B."/>
            <person name="Rivero F."/>
            <person name="John U."/>
            <person name="Schleicher M."/>
            <person name="Eichinger L."/>
            <person name="Platzer M."/>
            <person name="Noegel A.A."/>
            <person name="Schaap P."/>
            <person name="Gloeckner G."/>
        </authorList>
    </citation>
    <scope>NUCLEOTIDE SEQUENCE [LARGE SCALE GENOMIC DNA]</scope>
    <source>
        <strain evidence="2">ATCC 26659 / Pp 5 / PN500</strain>
    </source>
</reference>
<evidence type="ECO:0008006" key="3">
    <source>
        <dbReference type="Google" id="ProtNLM"/>
    </source>
</evidence>
<dbReference type="Proteomes" id="UP000001396">
    <property type="component" value="Unassembled WGS sequence"/>
</dbReference>
<dbReference type="FunCoup" id="D3B3N2">
    <property type="interactions" value="23"/>
</dbReference>
<dbReference type="SUPFAM" id="SSF48403">
    <property type="entry name" value="Ankyrin repeat"/>
    <property type="match status" value="1"/>
</dbReference>
<dbReference type="InterPro" id="IPR002110">
    <property type="entry name" value="Ankyrin_rpt"/>
</dbReference>
<gene>
    <name evidence="1" type="ORF">PPL_03000</name>
</gene>
<proteinExistence type="predicted"/>
<accession>D3B3N2</accession>
<protein>
    <recommendedName>
        <fullName evidence="3">Ankyrin repeat protein</fullName>
    </recommendedName>
</protein>
<sequence length="539" mass="62285">MNKQIFQSIFNQSPIRKLVFENVRSIHLELNSGKFGVTVCSWKTLVDRPDMLAIYGYLDLLKSYFQRYKQHVTNSYLESSYGFKMMLFAIQHNRVEIIKYLVEELKLDLVPVDSVASKSHNDWMLIAARTGKLDVIRYLGALSDKWKYEQAFEQSPRSLNIDVIKYLNDKLDTLGVNNQLNFRSNSNVFDIAAIYGRIDIIEYLTVNCAKRIPWSRMHYNAIIHGHFDLLKYLMNRVDRYPLPEDGEDYFDYNNGVGYHALLDCAVRHDQMEMAHYLYDNGVTSCTEDCIEHAVENGDIEAVKWLLSVSGHECSSYCLELAVEYGNIEMIRWLRKNTTHSFRPDDMDVAAYVGNLEVIEYLYSQSIGCSGRAFSNAILSGSLKVLQWFIENYRHVYNSNLLLKSDAVKAGKLHIVRWLHENDLGGEISLYSLDMACQKGHIDVVQWAHQNTTLQFNSTAMVSAASSGHMKLLQWLHENRTESWSPSVMDNSIMFPEIVEWLHENRTEGCTVKALETSKSYGDLRMIDWLIINRKECLQS</sequence>
<dbReference type="EMBL" id="ADBJ01000010">
    <property type="protein sequence ID" value="EFA83930.1"/>
    <property type="molecule type" value="Genomic_DNA"/>
</dbReference>
<dbReference type="Pfam" id="PF13637">
    <property type="entry name" value="Ank_4"/>
    <property type="match status" value="1"/>
</dbReference>
<dbReference type="SMART" id="SM00248">
    <property type="entry name" value="ANK"/>
    <property type="match status" value="5"/>
</dbReference>
<dbReference type="InterPro" id="IPR052050">
    <property type="entry name" value="SecEffector_AnkRepeat"/>
</dbReference>
<dbReference type="RefSeq" id="XP_020436047.1">
    <property type="nucleotide sequence ID" value="XM_020573975.1"/>
</dbReference>
<dbReference type="GeneID" id="31358523"/>
<dbReference type="Gene3D" id="1.25.40.20">
    <property type="entry name" value="Ankyrin repeat-containing domain"/>
    <property type="match status" value="3"/>
</dbReference>
<dbReference type="PANTHER" id="PTHR46586:SF3">
    <property type="entry name" value="ANKYRIN REPEAT-CONTAINING PROTEIN"/>
    <property type="match status" value="1"/>
</dbReference>
<dbReference type="InParanoid" id="D3B3N2"/>
<dbReference type="AlphaFoldDB" id="D3B3N2"/>
<dbReference type="InterPro" id="IPR036770">
    <property type="entry name" value="Ankyrin_rpt-contain_sf"/>
</dbReference>
<name>D3B3N2_HETP5</name>
<keyword evidence="2" id="KW-1185">Reference proteome</keyword>
<comment type="caution">
    <text evidence="1">The sequence shown here is derived from an EMBL/GenBank/DDBJ whole genome shotgun (WGS) entry which is preliminary data.</text>
</comment>
<dbReference type="STRING" id="670386.D3B3N2"/>